<dbReference type="SUPFAM" id="SSF143865">
    <property type="entry name" value="CorA soluble domain-like"/>
    <property type="match status" value="1"/>
</dbReference>
<dbReference type="PANTHER" id="PTHR46494:SF1">
    <property type="entry name" value="CORA FAMILY METAL ION TRANSPORTER (EUROFUNG)"/>
    <property type="match status" value="1"/>
</dbReference>
<dbReference type="CDD" id="cd12822">
    <property type="entry name" value="TmCorA-like"/>
    <property type="match status" value="1"/>
</dbReference>
<feature type="transmembrane region" description="Helical" evidence="8">
    <location>
        <begin position="281"/>
        <end position="301"/>
    </location>
</feature>
<dbReference type="Gene3D" id="1.20.58.340">
    <property type="entry name" value="Magnesium transport protein CorA, transmembrane region"/>
    <property type="match status" value="2"/>
</dbReference>
<reference evidence="9 10" key="1">
    <citation type="journal article" date="2015" name="Nature">
        <title>rRNA introns, odd ribosomes, and small enigmatic genomes across a large radiation of phyla.</title>
        <authorList>
            <person name="Brown C.T."/>
            <person name="Hug L.A."/>
            <person name="Thomas B.C."/>
            <person name="Sharon I."/>
            <person name="Castelle C.J."/>
            <person name="Singh A."/>
            <person name="Wilkins M.J."/>
            <person name="Williams K.H."/>
            <person name="Banfield J.F."/>
        </authorList>
    </citation>
    <scope>NUCLEOTIDE SEQUENCE [LARGE SCALE GENOMIC DNA]</scope>
</reference>
<dbReference type="AlphaFoldDB" id="A0A0G1YDQ2"/>
<dbReference type="GO" id="GO:0015087">
    <property type="term" value="F:cobalt ion transmembrane transporter activity"/>
    <property type="evidence" value="ECO:0007669"/>
    <property type="project" value="TreeGrafter"/>
</dbReference>
<sequence length="307" mass="35969">MAIKIIKEANLSWLNIDAVDQEAVDHLRENYNFHHLDLEDVASESTHIPKVDIYRNYLFVVLHFPQWNHAEKKIDIHEIDFFIGDGYFISIPHDKTKEMKTFFYRCMKNRRVRAEWMSGTSGYLFYQLIEALFHETRPILSNIGKHISIIENEIFTGDQDINVIKELAVHRRNILSFRRIIDPERHLLSNLSHIRKPFLDESLSLYFDDVRDYLDKLWAIVETYKETTDGLHITVESLINQRTNRLISALTVISVALLPLNLLSGIYGMNIDELPFAHNPAAVWAMLAGLATLIILIIVLYRRKRWL</sequence>
<evidence type="ECO:0000256" key="2">
    <source>
        <dbReference type="ARBA" id="ARBA00009765"/>
    </source>
</evidence>
<evidence type="ECO:0000313" key="9">
    <source>
        <dbReference type="EMBL" id="KKW41371.1"/>
    </source>
</evidence>
<comment type="caution">
    <text evidence="9">The sequence shown here is derived from an EMBL/GenBank/DDBJ whole genome shotgun (WGS) entry which is preliminary data.</text>
</comment>
<dbReference type="Pfam" id="PF01544">
    <property type="entry name" value="CorA"/>
    <property type="match status" value="1"/>
</dbReference>
<keyword evidence="5 8" id="KW-0812">Transmembrane</keyword>
<dbReference type="STRING" id="1619044.UY92_C0021G0005"/>
<gene>
    <name evidence="9" type="ORF">UY92_C0021G0005</name>
</gene>
<dbReference type="InterPro" id="IPR045861">
    <property type="entry name" value="CorA_cytoplasmic_dom"/>
</dbReference>
<feature type="transmembrane region" description="Helical" evidence="8">
    <location>
        <begin position="246"/>
        <end position="269"/>
    </location>
</feature>
<dbReference type="PANTHER" id="PTHR46494">
    <property type="entry name" value="CORA FAMILY METAL ION TRANSPORTER (EUROFUNG)"/>
    <property type="match status" value="1"/>
</dbReference>
<proteinExistence type="inferred from homology"/>
<keyword evidence="6 8" id="KW-1133">Transmembrane helix</keyword>
<dbReference type="EMBL" id="LCRX01000021">
    <property type="protein sequence ID" value="KKW41371.1"/>
    <property type="molecule type" value="Genomic_DNA"/>
</dbReference>
<dbReference type="SUPFAM" id="SSF144083">
    <property type="entry name" value="Magnesium transport protein CorA, transmembrane region"/>
    <property type="match status" value="1"/>
</dbReference>
<evidence type="ECO:0000256" key="1">
    <source>
        <dbReference type="ARBA" id="ARBA00004651"/>
    </source>
</evidence>
<dbReference type="InterPro" id="IPR002523">
    <property type="entry name" value="MgTranspt_CorA/ZnTranspt_ZntB"/>
</dbReference>
<comment type="subcellular location">
    <subcellularLocation>
        <location evidence="1">Cell membrane</location>
        <topology evidence="1">Multi-pass membrane protein</topology>
    </subcellularLocation>
</comment>
<evidence type="ECO:0000256" key="3">
    <source>
        <dbReference type="ARBA" id="ARBA00022448"/>
    </source>
</evidence>
<evidence type="ECO:0000256" key="6">
    <source>
        <dbReference type="ARBA" id="ARBA00022989"/>
    </source>
</evidence>
<dbReference type="GO" id="GO:0005886">
    <property type="term" value="C:plasma membrane"/>
    <property type="evidence" value="ECO:0007669"/>
    <property type="project" value="UniProtKB-SubCell"/>
</dbReference>
<evidence type="ECO:0000256" key="7">
    <source>
        <dbReference type="ARBA" id="ARBA00023136"/>
    </source>
</evidence>
<name>A0A0G1YDQ2_9BACT</name>
<dbReference type="GO" id="GO:0000287">
    <property type="term" value="F:magnesium ion binding"/>
    <property type="evidence" value="ECO:0007669"/>
    <property type="project" value="TreeGrafter"/>
</dbReference>
<dbReference type="GO" id="GO:0015095">
    <property type="term" value="F:magnesium ion transmembrane transporter activity"/>
    <property type="evidence" value="ECO:0007669"/>
    <property type="project" value="TreeGrafter"/>
</dbReference>
<dbReference type="Proteomes" id="UP000033870">
    <property type="component" value="Unassembled WGS sequence"/>
</dbReference>
<comment type="similarity">
    <text evidence="2">Belongs to the CorA metal ion transporter (MIT) (TC 1.A.35) family.</text>
</comment>
<dbReference type="InterPro" id="IPR045863">
    <property type="entry name" value="CorA_TM1_TM2"/>
</dbReference>
<keyword evidence="7 8" id="KW-0472">Membrane</keyword>
<protein>
    <submittedName>
        <fullName evidence="9">Mg2 transporter protein CorA family protein</fullName>
    </submittedName>
</protein>
<organism evidence="9 10">
    <name type="scientific">Candidatus Magasanikbacteria bacterium GW2011_GWA2_56_11</name>
    <dbReference type="NCBI Taxonomy" id="1619044"/>
    <lineage>
        <taxon>Bacteria</taxon>
        <taxon>Candidatus Magasanikiibacteriota</taxon>
    </lineage>
</organism>
<dbReference type="Gene3D" id="3.30.460.20">
    <property type="entry name" value="CorA soluble domain-like"/>
    <property type="match status" value="1"/>
</dbReference>
<accession>A0A0G1YDQ2</accession>
<evidence type="ECO:0000313" key="10">
    <source>
        <dbReference type="Proteomes" id="UP000033870"/>
    </source>
</evidence>
<keyword evidence="4" id="KW-1003">Cell membrane</keyword>
<evidence type="ECO:0000256" key="4">
    <source>
        <dbReference type="ARBA" id="ARBA00022475"/>
    </source>
</evidence>
<evidence type="ECO:0000256" key="8">
    <source>
        <dbReference type="SAM" id="Phobius"/>
    </source>
</evidence>
<keyword evidence="3" id="KW-0813">Transport</keyword>
<dbReference type="GO" id="GO:0050897">
    <property type="term" value="F:cobalt ion binding"/>
    <property type="evidence" value="ECO:0007669"/>
    <property type="project" value="TreeGrafter"/>
</dbReference>
<evidence type="ECO:0000256" key="5">
    <source>
        <dbReference type="ARBA" id="ARBA00022692"/>
    </source>
</evidence>